<evidence type="ECO:0008006" key="3">
    <source>
        <dbReference type="Google" id="ProtNLM"/>
    </source>
</evidence>
<dbReference type="Proteomes" id="UP000229740">
    <property type="component" value="Unassembled WGS sequence"/>
</dbReference>
<protein>
    <recommendedName>
        <fullName evidence="3">Sulfotransferase family protein</fullName>
    </recommendedName>
</protein>
<evidence type="ECO:0000313" key="2">
    <source>
        <dbReference type="Proteomes" id="UP000229740"/>
    </source>
</evidence>
<dbReference type="Pfam" id="PF17784">
    <property type="entry name" value="Sulfotransfer_4"/>
    <property type="match status" value="1"/>
</dbReference>
<evidence type="ECO:0000313" key="1">
    <source>
        <dbReference type="EMBL" id="PID60294.1"/>
    </source>
</evidence>
<sequence>MVKRIFNFGLPKTATTSLNRALEMLGFSTLHNPKHFRKQAMEGCYQFEPDDWQALTNFGEHFYPQLDQAYPESKFILTVRDERVWLKSWERQIGDSTGDEVGARWEWSRKIRTLMRNVSAAVKDEIPVSHLHSRIDIFGTYKFHAERALYVYRLHQKNAIDYFRNRPDDLLVLDITAGEGWEKLCPFLEIQDLPDTPFPVKRPKQSPHA</sequence>
<accession>A0A2G6EE47</accession>
<proteinExistence type="predicted"/>
<name>A0A2G6EE47_9BACT</name>
<organism evidence="1 2">
    <name type="scientific">candidate division KSB3 bacterium</name>
    <dbReference type="NCBI Taxonomy" id="2044937"/>
    <lineage>
        <taxon>Bacteria</taxon>
        <taxon>candidate division KSB3</taxon>
    </lineage>
</organism>
<dbReference type="AlphaFoldDB" id="A0A2G6EE47"/>
<comment type="caution">
    <text evidence="1">The sequence shown here is derived from an EMBL/GenBank/DDBJ whole genome shotgun (WGS) entry which is preliminary data.</text>
</comment>
<dbReference type="InterPro" id="IPR040632">
    <property type="entry name" value="Sulfotransfer_4"/>
</dbReference>
<dbReference type="EMBL" id="PDPS01000008">
    <property type="protein sequence ID" value="PID60294.1"/>
    <property type="molecule type" value="Genomic_DNA"/>
</dbReference>
<dbReference type="PANTHER" id="PTHR36978:SF4">
    <property type="entry name" value="P-LOOP CONTAINING NUCLEOSIDE TRIPHOSPHATE HYDROLASE PROTEIN"/>
    <property type="match status" value="1"/>
</dbReference>
<reference evidence="1 2" key="1">
    <citation type="submission" date="2017-10" db="EMBL/GenBank/DDBJ databases">
        <title>Novel microbial diversity and functional potential in the marine mammal oral microbiome.</title>
        <authorList>
            <person name="Dudek N.K."/>
            <person name="Sun C.L."/>
            <person name="Burstein D."/>
            <person name="Kantor R.S."/>
            <person name="Aliaga Goltsman D.S."/>
            <person name="Bik E.M."/>
            <person name="Thomas B.C."/>
            <person name="Banfield J.F."/>
            <person name="Relman D.A."/>
        </authorList>
    </citation>
    <scope>NUCLEOTIDE SEQUENCE [LARGE SCALE GENOMIC DNA]</scope>
    <source>
        <strain evidence="1">DOLZORAL124_49_17</strain>
    </source>
</reference>
<dbReference type="SUPFAM" id="SSF52540">
    <property type="entry name" value="P-loop containing nucleoside triphosphate hydrolases"/>
    <property type="match status" value="1"/>
</dbReference>
<dbReference type="PANTHER" id="PTHR36978">
    <property type="entry name" value="P-LOOP CONTAINING NUCLEOTIDE TRIPHOSPHATE HYDROLASE"/>
    <property type="match status" value="1"/>
</dbReference>
<gene>
    <name evidence="1" type="ORF">CSB45_00470</name>
</gene>
<dbReference type="Gene3D" id="3.40.50.300">
    <property type="entry name" value="P-loop containing nucleotide triphosphate hydrolases"/>
    <property type="match status" value="1"/>
</dbReference>
<dbReference type="InterPro" id="IPR027417">
    <property type="entry name" value="P-loop_NTPase"/>
</dbReference>